<sequence>MLPKFVLIALLLIVAADCAPLDPNFSQKNRDVWKSKDPHHREKRYWGGYGGYGGWGGGYGGWGGYGGYGGYGGCWGK</sequence>
<dbReference type="Pfam" id="PF07172">
    <property type="entry name" value="GRP"/>
    <property type="match status" value="1"/>
</dbReference>
<keyword evidence="3" id="KW-1185">Reference proteome</keyword>
<evidence type="ECO:0000256" key="1">
    <source>
        <dbReference type="SAM" id="SignalP"/>
    </source>
</evidence>
<accession>A0A8S1EIL5</accession>
<organism evidence="2 3">
    <name type="scientific">Caenorhabditis bovis</name>
    <dbReference type="NCBI Taxonomy" id="2654633"/>
    <lineage>
        <taxon>Eukaryota</taxon>
        <taxon>Metazoa</taxon>
        <taxon>Ecdysozoa</taxon>
        <taxon>Nematoda</taxon>
        <taxon>Chromadorea</taxon>
        <taxon>Rhabditida</taxon>
        <taxon>Rhabditina</taxon>
        <taxon>Rhabditomorpha</taxon>
        <taxon>Rhabditoidea</taxon>
        <taxon>Rhabditidae</taxon>
        <taxon>Peloderinae</taxon>
        <taxon>Caenorhabditis</taxon>
    </lineage>
</organism>
<protein>
    <submittedName>
        <fullName evidence="2">Uncharacterized protein</fullName>
    </submittedName>
</protein>
<evidence type="ECO:0000313" key="2">
    <source>
        <dbReference type="EMBL" id="CAB3401775.1"/>
    </source>
</evidence>
<dbReference type="AlphaFoldDB" id="A0A8S1EIL5"/>
<dbReference type="Proteomes" id="UP000494206">
    <property type="component" value="Unassembled WGS sequence"/>
</dbReference>
<feature type="chain" id="PRO_5035772252" evidence="1">
    <location>
        <begin position="19"/>
        <end position="77"/>
    </location>
</feature>
<proteinExistence type="predicted"/>
<name>A0A8S1EIL5_9PELO</name>
<dbReference type="EMBL" id="CADEPM010000003">
    <property type="protein sequence ID" value="CAB3401775.1"/>
    <property type="molecule type" value="Genomic_DNA"/>
</dbReference>
<comment type="caution">
    <text evidence="2">The sequence shown here is derived from an EMBL/GenBank/DDBJ whole genome shotgun (WGS) entry which is preliminary data.</text>
</comment>
<feature type="signal peptide" evidence="1">
    <location>
        <begin position="1"/>
        <end position="18"/>
    </location>
</feature>
<gene>
    <name evidence="2" type="ORF">CBOVIS_LOCUS4472</name>
</gene>
<keyword evidence="1" id="KW-0732">Signal</keyword>
<reference evidence="2 3" key="1">
    <citation type="submission" date="2020-04" db="EMBL/GenBank/DDBJ databases">
        <authorList>
            <person name="Laetsch R D."/>
            <person name="Stevens L."/>
            <person name="Kumar S."/>
            <person name="Blaxter L. M."/>
        </authorList>
    </citation>
    <scope>NUCLEOTIDE SEQUENCE [LARGE SCALE GENOMIC DNA]</scope>
</reference>
<evidence type="ECO:0000313" key="3">
    <source>
        <dbReference type="Proteomes" id="UP000494206"/>
    </source>
</evidence>
<dbReference type="InterPro" id="IPR010800">
    <property type="entry name" value="GRP"/>
</dbReference>